<comment type="caution">
    <text evidence="2">The sequence shown here is derived from an EMBL/GenBank/DDBJ whole genome shotgun (WGS) entry which is preliminary data.</text>
</comment>
<evidence type="ECO:0000256" key="1">
    <source>
        <dbReference type="SAM" id="MobiDB-lite"/>
    </source>
</evidence>
<sequence>MLSSCGYLPSPGCLSSGKRRSPMFMVVWVLCVCTCACVHSCLNSTLVLDLSLAPSSRLYCTSRSELHPGKNKVAGAAVPECIPLEVYSVRLTLRLLWTLFGTEHGKRSGLSNRKTSARKRGEPSASLSFASAPPCTLCVHDSWSTT</sequence>
<dbReference type="EMBL" id="JACAGB010000015">
    <property type="protein sequence ID" value="KAF6322487.1"/>
    <property type="molecule type" value="Genomic_DNA"/>
</dbReference>
<evidence type="ECO:0000313" key="3">
    <source>
        <dbReference type="Proteomes" id="UP000558488"/>
    </source>
</evidence>
<dbReference type="Proteomes" id="UP000558488">
    <property type="component" value="Unassembled WGS sequence"/>
</dbReference>
<protein>
    <submittedName>
        <fullName evidence="2">Uncharacterized protein</fullName>
    </submittedName>
</protein>
<proteinExistence type="predicted"/>
<evidence type="ECO:0000313" key="2">
    <source>
        <dbReference type="EMBL" id="KAF6322487.1"/>
    </source>
</evidence>
<dbReference type="AlphaFoldDB" id="A0A7J7VBD0"/>
<gene>
    <name evidence="2" type="ORF">mPipKuh1_008488</name>
</gene>
<accession>A0A7J7VBD0</accession>
<organism evidence="2 3">
    <name type="scientific">Pipistrellus kuhlii</name>
    <name type="common">Kuhl's pipistrelle</name>
    <dbReference type="NCBI Taxonomy" id="59472"/>
    <lineage>
        <taxon>Eukaryota</taxon>
        <taxon>Metazoa</taxon>
        <taxon>Chordata</taxon>
        <taxon>Craniata</taxon>
        <taxon>Vertebrata</taxon>
        <taxon>Euteleostomi</taxon>
        <taxon>Mammalia</taxon>
        <taxon>Eutheria</taxon>
        <taxon>Laurasiatheria</taxon>
        <taxon>Chiroptera</taxon>
        <taxon>Yangochiroptera</taxon>
        <taxon>Vespertilionidae</taxon>
        <taxon>Pipistrellus</taxon>
    </lineage>
</organism>
<keyword evidence="3" id="KW-1185">Reference proteome</keyword>
<name>A0A7J7VBD0_PIPKU</name>
<reference evidence="2 3" key="1">
    <citation type="journal article" date="2020" name="Nature">
        <title>Six reference-quality genomes reveal evolution of bat adaptations.</title>
        <authorList>
            <person name="Jebb D."/>
            <person name="Huang Z."/>
            <person name="Pippel M."/>
            <person name="Hughes G.M."/>
            <person name="Lavrichenko K."/>
            <person name="Devanna P."/>
            <person name="Winkler S."/>
            <person name="Jermiin L.S."/>
            <person name="Skirmuntt E.C."/>
            <person name="Katzourakis A."/>
            <person name="Burkitt-Gray L."/>
            <person name="Ray D.A."/>
            <person name="Sullivan K.A.M."/>
            <person name="Roscito J.G."/>
            <person name="Kirilenko B.M."/>
            <person name="Davalos L.M."/>
            <person name="Corthals A.P."/>
            <person name="Power M.L."/>
            <person name="Jones G."/>
            <person name="Ransome R.D."/>
            <person name="Dechmann D.K.N."/>
            <person name="Locatelli A.G."/>
            <person name="Puechmaille S.J."/>
            <person name="Fedrigo O."/>
            <person name="Jarvis E.D."/>
            <person name="Hiller M."/>
            <person name="Vernes S.C."/>
            <person name="Myers E.W."/>
            <person name="Teeling E.C."/>
        </authorList>
    </citation>
    <scope>NUCLEOTIDE SEQUENCE [LARGE SCALE GENOMIC DNA]</scope>
    <source>
        <strain evidence="2">MPipKuh1</strain>
        <tissue evidence="2">Flight muscle</tissue>
    </source>
</reference>
<feature type="region of interest" description="Disordered" evidence="1">
    <location>
        <begin position="105"/>
        <end position="131"/>
    </location>
</feature>